<reference evidence="1 2" key="1">
    <citation type="submission" date="2015-09" db="EMBL/GenBank/DDBJ databases">
        <title>Trachymyrmex zeteki WGS genome.</title>
        <authorList>
            <person name="Nygaard S."/>
            <person name="Hu H."/>
            <person name="Boomsma J."/>
            <person name="Zhang G."/>
        </authorList>
    </citation>
    <scope>NUCLEOTIDE SEQUENCE [LARGE SCALE GENOMIC DNA]</scope>
    <source>
        <strain evidence="1">Tzet28-1</strain>
        <tissue evidence="1">Whole body</tissue>
    </source>
</reference>
<dbReference type="EMBL" id="KQ982658">
    <property type="protein sequence ID" value="KYQ52687.1"/>
    <property type="molecule type" value="Genomic_DNA"/>
</dbReference>
<proteinExistence type="predicted"/>
<gene>
    <name evidence="1" type="ORF">ALC60_08181</name>
</gene>
<name>A0A151WY46_9HYME</name>
<accession>A0A151WY46</accession>
<sequence>MAIETGGEAVLESNTGYVVCNIRLVVTRQQIAFESVKLMPTTYVPYVSCIYTYTNLPRKSQNSFSSIEDIEALSARSATFAKALKRHRIRNTFHGNTFATNEHRECGIH</sequence>
<dbReference type="Proteomes" id="UP000075809">
    <property type="component" value="Unassembled WGS sequence"/>
</dbReference>
<keyword evidence="2" id="KW-1185">Reference proteome</keyword>
<organism evidence="1 2">
    <name type="scientific">Mycetomoellerius zeteki</name>
    <dbReference type="NCBI Taxonomy" id="64791"/>
    <lineage>
        <taxon>Eukaryota</taxon>
        <taxon>Metazoa</taxon>
        <taxon>Ecdysozoa</taxon>
        <taxon>Arthropoda</taxon>
        <taxon>Hexapoda</taxon>
        <taxon>Insecta</taxon>
        <taxon>Pterygota</taxon>
        <taxon>Neoptera</taxon>
        <taxon>Endopterygota</taxon>
        <taxon>Hymenoptera</taxon>
        <taxon>Apocrita</taxon>
        <taxon>Aculeata</taxon>
        <taxon>Formicoidea</taxon>
        <taxon>Formicidae</taxon>
        <taxon>Myrmicinae</taxon>
        <taxon>Mycetomoellerius</taxon>
    </lineage>
</organism>
<evidence type="ECO:0000313" key="2">
    <source>
        <dbReference type="Proteomes" id="UP000075809"/>
    </source>
</evidence>
<dbReference type="AlphaFoldDB" id="A0A151WY46"/>
<evidence type="ECO:0000313" key="1">
    <source>
        <dbReference type="EMBL" id="KYQ52687.1"/>
    </source>
</evidence>
<protein>
    <submittedName>
        <fullName evidence="1">Uncharacterized protein</fullName>
    </submittedName>
</protein>